<gene>
    <name evidence="1" type="ORF">GOP47_0022515</name>
</gene>
<protein>
    <submittedName>
        <fullName evidence="1">Uncharacterized protein</fullName>
    </submittedName>
</protein>
<comment type="caution">
    <text evidence="1">The sequence shown here is derived from an EMBL/GenBank/DDBJ whole genome shotgun (WGS) entry which is preliminary data.</text>
</comment>
<evidence type="ECO:0000313" key="2">
    <source>
        <dbReference type="Proteomes" id="UP000886520"/>
    </source>
</evidence>
<dbReference type="EMBL" id="JABFUD020000022">
    <property type="protein sequence ID" value="KAI5061976.1"/>
    <property type="molecule type" value="Genomic_DNA"/>
</dbReference>
<accession>A0A9D4Z6X3</accession>
<sequence length="111" mass="12426">MRVLLKCKGKGLIDWGIGKMASSLSRVGGLIMSLNSQLGNQGPKAWGPHKIPDLQQARVPPGMDACKLLRWRSRSRYFNELGTYREGSLPSILRFAHECCREFHFTPGQAI</sequence>
<organism evidence="1 2">
    <name type="scientific">Adiantum capillus-veneris</name>
    <name type="common">Maidenhair fern</name>
    <dbReference type="NCBI Taxonomy" id="13818"/>
    <lineage>
        <taxon>Eukaryota</taxon>
        <taxon>Viridiplantae</taxon>
        <taxon>Streptophyta</taxon>
        <taxon>Embryophyta</taxon>
        <taxon>Tracheophyta</taxon>
        <taxon>Polypodiopsida</taxon>
        <taxon>Polypodiidae</taxon>
        <taxon>Polypodiales</taxon>
        <taxon>Pteridineae</taxon>
        <taxon>Pteridaceae</taxon>
        <taxon>Vittarioideae</taxon>
        <taxon>Adiantum</taxon>
    </lineage>
</organism>
<evidence type="ECO:0000313" key="1">
    <source>
        <dbReference type="EMBL" id="KAI5061976.1"/>
    </source>
</evidence>
<name>A0A9D4Z6X3_ADICA</name>
<dbReference type="AlphaFoldDB" id="A0A9D4Z6X3"/>
<dbReference type="Proteomes" id="UP000886520">
    <property type="component" value="Chromosome 22"/>
</dbReference>
<keyword evidence="2" id="KW-1185">Reference proteome</keyword>
<reference evidence="1" key="1">
    <citation type="submission" date="2021-01" db="EMBL/GenBank/DDBJ databases">
        <title>Adiantum capillus-veneris genome.</title>
        <authorList>
            <person name="Fang Y."/>
            <person name="Liao Q."/>
        </authorList>
    </citation>
    <scope>NUCLEOTIDE SEQUENCE</scope>
    <source>
        <strain evidence="1">H3</strain>
        <tissue evidence="1">Leaf</tissue>
    </source>
</reference>
<proteinExistence type="predicted"/>